<reference evidence="2" key="1">
    <citation type="submission" date="2020-10" db="EMBL/GenBank/DDBJ databases">
        <title>The Whole-Genome Sequence of Metschnikowia persimmonesis, a Novel Endophytic Yeast Species Isolated from Medicinal Plant Diospyros kaki Thumb.</title>
        <authorList>
            <person name="Rahmat E."/>
            <person name="Kang Y."/>
        </authorList>
    </citation>
    <scope>NUCLEOTIDE SEQUENCE</scope>
    <source>
        <strain evidence="2">KIOM G15050</strain>
    </source>
</reference>
<organism evidence="2 3">
    <name type="scientific">Metschnikowia pulcherrima</name>
    <dbReference type="NCBI Taxonomy" id="27326"/>
    <lineage>
        <taxon>Eukaryota</taxon>
        <taxon>Fungi</taxon>
        <taxon>Dikarya</taxon>
        <taxon>Ascomycota</taxon>
        <taxon>Saccharomycotina</taxon>
        <taxon>Pichiomycetes</taxon>
        <taxon>Metschnikowiaceae</taxon>
        <taxon>Metschnikowia</taxon>
    </lineage>
</organism>
<feature type="domain" description="F-box" evidence="1">
    <location>
        <begin position="1"/>
        <end position="45"/>
    </location>
</feature>
<dbReference type="AlphaFoldDB" id="A0A8H7GX42"/>
<evidence type="ECO:0000313" key="3">
    <source>
        <dbReference type="Proteomes" id="UP000649328"/>
    </source>
</evidence>
<sequence>MWWRLPTELVDQILQHVSFDDYVSLTQTNAEARRLLDTESQFLTVFRANFDDDIEAYGWDMDSPVSKATLWTAVRKLRRFLDSIDSIYPQTVGEPTDMGFDKHLETALSTFASQPKYFVPLIMEIRIATGHMRQNLAQALTGPALISISRISWLRKLLQLQNFLHAARFFLQKDPGDTVSVEKCYFELSRCYIDFASLARHRLKVLKQLRNEVRSLLPIPLGMLKFPSQNAYHVFLGGILKTILIGLNSTAYSSNVGANILRVYKGLGLEAQELYAAIAAKIFQEEVFSKFTFEINGVVRKEVRVAVTPVWLVFDSTYVLINLTNITFKFMEKEAIRRIPHSDVEQTFRPVTTRAVLQRAFDADESEEGIPRDITRQDWSNMYYNTSIFKLRFLRTVLMNISESKTLSTSDFRPLYHKSDFLLYFYSAMMMLGNTRTEITSFRHHASHLIQPDFHTKTFAFGDLILNHSSDYFGVVLGAHSARTEDENFLVTLPFDNIEKSVAQVSSLKHLHIAEFGDSFLEFIEWLLSTDGMTYAGMLFFPTLRIAHGRLSLISEPSPD</sequence>
<dbReference type="Proteomes" id="UP000649328">
    <property type="component" value="Unassembled WGS sequence"/>
</dbReference>
<dbReference type="PROSITE" id="PS50181">
    <property type="entry name" value="FBOX"/>
    <property type="match status" value="1"/>
</dbReference>
<dbReference type="EMBL" id="JACBPP010000001">
    <property type="protein sequence ID" value="KAF8005375.1"/>
    <property type="molecule type" value="Genomic_DNA"/>
</dbReference>
<protein>
    <recommendedName>
        <fullName evidence="1">F-box domain-containing protein</fullName>
    </recommendedName>
</protein>
<comment type="caution">
    <text evidence="2">The sequence shown here is derived from an EMBL/GenBank/DDBJ whole genome shotgun (WGS) entry which is preliminary data.</text>
</comment>
<dbReference type="InterPro" id="IPR001810">
    <property type="entry name" value="F-box_dom"/>
</dbReference>
<accession>A0A8H7GX42</accession>
<gene>
    <name evidence="2" type="ORF">HF325_000832</name>
</gene>
<name>A0A8H7GX42_9ASCO</name>
<proteinExistence type="predicted"/>
<evidence type="ECO:0000259" key="1">
    <source>
        <dbReference type="PROSITE" id="PS50181"/>
    </source>
</evidence>
<dbReference type="OrthoDB" id="4075484at2759"/>
<keyword evidence="3" id="KW-1185">Reference proteome</keyword>
<evidence type="ECO:0000313" key="2">
    <source>
        <dbReference type="EMBL" id="KAF8005375.1"/>
    </source>
</evidence>